<accession>A0ABR9DH71</accession>
<sequence>MNEFQNNGYLFVPSLIDTLAYDCFLKKLAAYGKGNSDEKQVTGSVVFYKEGLFEKLLEHLLPQIEVLTGVDLFKAYSYARRYEMGNELKPHIDRESCEITVSLALGFEGEIWPLWVEDRMKKHHSFLLQAGDALIFRGKELLHWREINRYGPCSQVFLHYVDRHGLYANFRDDHASN</sequence>
<dbReference type="RefSeq" id="WP_192395218.1">
    <property type="nucleotide sequence ID" value="NZ_CAJHIU010000003.1"/>
</dbReference>
<comment type="caution">
    <text evidence="1">The sequence shown here is derived from an EMBL/GenBank/DDBJ whole genome shotgun (WGS) entry which is preliminary data.</text>
</comment>
<keyword evidence="2" id="KW-1185">Reference proteome</keyword>
<name>A0ABR9DH71_9GAMM</name>
<gene>
    <name evidence="1" type="ORF">EBB_18395</name>
</gene>
<organism evidence="1 2">
    <name type="scientific">Methylomonas fluvii</name>
    <dbReference type="NCBI Taxonomy" id="1854564"/>
    <lineage>
        <taxon>Bacteria</taxon>
        <taxon>Pseudomonadati</taxon>
        <taxon>Pseudomonadota</taxon>
        <taxon>Gammaproteobacteria</taxon>
        <taxon>Methylococcales</taxon>
        <taxon>Methylococcaceae</taxon>
        <taxon>Methylomonas</taxon>
    </lineage>
</organism>
<evidence type="ECO:0000313" key="2">
    <source>
        <dbReference type="Proteomes" id="UP000641152"/>
    </source>
</evidence>
<dbReference type="EMBL" id="JACXST010000003">
    <property type="protein sequence ID" value="MBD9362443.1"/>
    <property type="molecule type" value="Genomic_DNA"/>
</dbReference>
<dbReference type="Proteomes" id="UP000641152">
    <property type="component" value="Unassembled WGS sequence"/>
</dbReference>
<proteinExistence type="predicted"/>
<evidence type="ECO:0000313" key="1">
    <source>
        <dbReference type="EMBL" id="MBD9362443.1"/>
    </source>
</evidence>
<protein>
    <submittedName>
        <fullName evidence="1">Uncharacterized protein</fullName>
    </submittedName>
</protein>
<reference evidence="1 2" key="1">
    <citation type="submission" date="2020-09" db="EMBL/GenBank/DDBJ databases">
        <title>Methylomonas albis sp. nov. and Methylomonas fluvii sp. nov.: Two cold-adapted methanotrophs from the River Elbe and an amended description of Methylovulum psychrotolerans strain Eb1.</title>
        <authorList>
            <person name="Bussmann I.K."/>
            <person name="Klings K.-W."/>
            <person name="Warnstedt J."/>
            <person name="Hoppert M."/>
            <person name="Saborowski A."/>
            <person name="Horn F."/>
            <person name="Liebner S."/>
        </authorList>
    </citation>
    <scope>NUCLEOTIDE SEQUENCE [LARGE SCALE GENOMIC DNA]</scope>
    <source>
        <strain evidence="1 2">EbB</strain>
    </source>
</reference>